<feature type="transmembrane region" description="Helical" evidence="1">
    <location>
        <begin position="545"/>
        <end position="562"/>
    </location>
</feature>
<feature type="transmembrane region" description="Helical" evidence="1">
    <location>
        <begin position="679"/>
        <end position="699"/>
    </location>
</feature>
<evidence type="ECO:0000256" key="1">
    <source>
        <dbReference type="SAM" id="Phobius"/>
    </source>
</evidence>
<keyword evidence="1" id="KW-0472">Membrane</keyword>
<organism evidence="2">
    <name type="scientific">hydrothermal vent metagenome</name>
    <dbReference type="NCBI Taxonomy" id="652676"/>
    <lineage>
        <taxon>unclassified sequences</taxon>
        <taxon>metagenomes</taxon>
        <taxon>ecological metagenomes</taxon>
    </lineage>
</organism>
<gene>
    <name evidence="2" type="ORF">MNBD_GAMMA22-2654</name>
</gene>
<feature type="transmembrane region" description="Helical" evidence="1">
    <location>
        <begin position="517"/>
        <end position="533"/>
    </location>
</feature>
<feature type="transmembrane region" description="Helical" evidence="1">
    <location>
        <begin position="1302"/>
        <end position="1323"/>
    </location>
</feature>
<feature type="transmembrane region" description="Helical" evidence="1">
    <location>
        <begin position="1163"/>
        <end position="1184"/>
    </location>
</feature>
<feature type="transmembrane region" description="Helical" evidence="1">
    <location>
        <begin position="495"/>
        <end position="511"/>
    </location>
</feature>
<name>A0A3B1ABN3_9ZZZZ</name>
<reference evidence="2" key="1">
    <citation type="submission" date="2018-06" db="EMBL/GenBank/DDBJ databases">
        <authorList>
            <person name="Zhirakovskaya E."/>
        </authorList>
    </citation>
    <scope>NUCLEOTIDE SEQUENCE</scope>
</reference>
<feature type="transmembrane region" description="Helical" evidence="1">
    <location>
        <begin position="1234"/>
        <end position="1258"/>
    </location>
</feature>
<dbReference type="EMBL" id="UOFS01000006">
    <property type="protein sequence ID" value="VAW91164.1"/>
    <property type="molecule type" value="Genomic_DNA"/>
</dbReference>
<proteinExistence type="predicted"/>
<feature type="transmembrane region" description="Helical" evidence="1">
    <location>
        <begin position="1196"/>
        <end position="1222"/>
    </location>
</feature>
<evidence type="ECO:0000313" key="2">
    <source>
        <dbReference type="EMBL" id="VAW91164.1"/>
    </source>
</evidence>
<protein>
    <submittedName>
        <fullName evidence="2">Uncharacterized protein</fullName>
    </submittedName>
</protein>
<keyword evidence="1" id="KW-0812">Transmembrane</keyword>
<sequence length="1360" mass="153821">MLKSLLLLILTVCLSQSLAAKSLNTKDVPEPLKQWVDWTLFDEDDIKCPFLYNSKSNVQCVWPSHLELSLNNNTGNFKQAWLVYKTTWLQIPGDLKRWPQNVTVDGKSAVITQRSNKPYIQLKPGNHTIKGTFLWDTLPENLSIAKNTGIIKLVVKGQLVNLPKVQNNGQLWLRDQDIGQAKPSSESDNLELKIFRKITDEIPLKINTQIDINVSGGHREILLDKALLKNFIPLKLSSPLPARIEANGRLRIQIRPGHWIINLIARHPSELSKITLTRATPPWPSNEIWVFDAKHHVRVVEIAGAQSIDPRQTNLPTNWMNLPAYEMKPNNSMIFKTTRRGDPEPDPNKLKLSRNMWLDFKGTGYTIKDTISGRMTRGWRIESQPELKLGRVTVDNQAQFITQIPNSKNKGVEIRNANINLEAHSRFNASITTVPATGWQHDFQKVNTTLHLPPGWKAFSAFGVDNRPNTWLQRWSLLDLFLVLIISITIWRLWGVYWGIISILTLIMIWHQAGSPQFIWLNILAAVALLRVLPTGKIKTIVASYRYISLFFLLIISLPFIVSEIRSGLYPILEFPNQAISTARYKADIMQKKKPASLAMNSLPAERSSFILKKSRKKSYAIPDYYTDKNIAQHDPAANIQTGPGLPKWDWRNIRLTWNGPVKQDQQVYLLLLSPNMNIALHFLHAIFLSLMILLMFGLRYDKIKKISFNASTIALVLALSLTSFPSSDALADNYPSNDLLKKLKQRLLVAPECLPNCAQISRMKLNIKNNNMSIRLEIHSNANVSIPLPASLRSWVPSKILVDGKIAKGVERSKDELRINLAKGRHQVLMTGTIGNINSLQLPLPLKPKRVDTNTSGWSVSGILKDSIPDQQLQIIRKQPRASQLQANSLDATALPSFVRIIRTLNIGLDWSITTTVQRMSSSSTAVVFELPLIKGESVTTEGVRVIKNNVQVSLPVRKNIMTWESVLEKQVQIDLIASNTSEWIEIWRLDISPIWNVTASGIPVIKHFSKQDRWLPEWRPWPSERLVLKILKPLGINGKTLTIDNSEIVITPGSRTQDAKLTLSIRSSQGGQHTIVMPNNSKLQSVSINKVNKPIRQNGRNISIPITPGKQIVNIDWRTDKDFKTILVSPIIDIGVENVNHTTKIHLGSDRWVLFVGGPRLGPAVLFWGEIIALFFIAIGLGKIKSMPLKHYHWFLLMIGLSQIPITMAIITVAWLFAFVAREKYLSSVKPILFNIGQIALGFLTFMALSFLFYAIQQGLLGNPEMQIVGNQSNSYLLNWYQDRSKAVLPTAWVLSVPLIIYRLLMLAWALWIAFSLINWLRWGWSCFSKDTLWKTVTQPKVSSNAVNKAISSDTSKK</sequence>
<feature type="transmembrane region" description="Helical" evidence="1">
    <location>
        <begin position="471"/>
        <end position="488"/>
    </location>
</feature>
<accession>A0A3B1ABN3</accession>
<keyword evidence="1" id="KW-1133">Transmembrane helix</keyword>